<dbReference type="Proteomes" id="UP000199657">
    <property type="component" value="Unassembled WGS sequence"/>
</dbReference>
<evidence type="ECO:0000256" key="1">
    <source>
        <dbReference type="ARBA" id="ARBA00022475"/>
    </source>
</evidence>
<comment type="subcellular location">
    <subcellularLocation>
        <location evidence="6">Cell inner membrane</location>
        <topology evidence="6">Single-pass membrane protein</topology>
    </subcellularLocation>
</comment>
<protein>
    <recommendedName>
        <fullName evidence="6">Lipopolysaccharide export system protein LptC</fullName>
    </recommendedName>
</protein>
<keyword evidence="5 6" id="KW-0472">Membrane</keyword>
<keyword evidence="4 6" id="KW-1133">Transmembrane helix</keyword>
<dbReference type="HAMAP" id="MF_01915">
    <property type="entry name" value="LPS_assembly_LptC"/>
    <property type="match status" value="1"/>
</dbReference>
<keyword evidence="3 6" id="KW-0812">Transmembrane</keyword>
<evidence type="ECO:0000313" key="7">
    <source>
        <dbReference type="EMBL" id="SEO75171.1"/>
    </source>
</evidence>
<evidence type="ECO:0000313" key="8">
    <source>
        <dbReference type="Proteomes" id="UP000199657"/>
    </source>
</evidence>
<comment type="function">
    <text evidence="6">Involved in the assembly of lipopolysaccharide (LPS). Required for the translocation of LPS from the inner membrane to the outer membrane. Facilitates the transfer of LPS from the inner membrane to the periplasmic protein LptA. Could be a docking site for LptA.</text>
</comment>
<dbReference type="EMBL" id="FOEG01000002">
    <property type="protein sequence ID" value="SEO75171.1"/>
    <property type="molecule type" value="Genomic_DNA"/>
</dbReference>
<comment type="similarity">
    <text evidence="6">Belongs to the LptC family.</text>
</comment>
<dbReference type="InterPro" id="IPR052363">
    <property type="entry name" value="LPS_export_LptC"/>
</dbReference>
<dbReference type="RefSeq" id="WP_091641674.1">
    <property type="nucleotide sequence ID" value="NZ_FOEG01000002.1"/>
</dbReference>
<dbReference type="NCBIfam" id="TIGR04409">
    <property type="entry name" value="LptC_YrbK"/>
    <property type="match status" value="1"/>
</dbReference>
<evidence type="ECO:0000256" key="4">
    <source>
        <dbReference type="ARBA" id="ARBA00022989"/>
    </source>
</evidence>
<dbReference type="STRING" id="406100.SAMN04488052_102607"/>
<dbReference type="GO" id="GO:0005886">
    <property type="term" value="C:plasma membrane"/>
    <property type="evidence" value="ECO:0007669"/>
    <property type="project" value="UniProtKB-SubCell"/>
</dbReference>
<dbReference type="GO" id="GO:0017089">
    <property type="term" value="F:glycolipid transfer activity"/>
    <property type="evidence" value="ECO:0007669"/>
    <property type="project" value="TreeGrafter"/>
</dbReference>
<dbReference type="Pfam" id="PF06835">
    <property type="entry name" value="LptC"/>
    <property type="match status" value="1"/>
</dbReference>
<dbReference type="InterPro" id="IPR026265">
    <property type="entry name" value="LptC"/>
</dbReference>
<keyword evidence="8" id="KW-1185">Reference proteome</keyword>
<dbReference type="PANTHER" id="PTHR37481">
    <property type="entry name" value="LIPOPOLYSACCHARIDE EXPORT SYSTEM PROTEIN LPTC"/>
    <property type="match status" value="1"/>
</dbReference>
<dbReference type="AlphaFoldDB" id="A0A1H8S931"/>
<dbReference type="GO" id="GO:0043165">
    <property type="term" value="P:Gram-negative-bacterium-type cell outer membrane assembly"/>
    <property type="evidence" value="ECO:0007669"/>
    <property type="project" value="UniProtKB-UniRule"/>
</dbReference>
<gene>
    <name evidence="6" type="primary">lptC</name>
    <name evidence="7" type="ORF">SAMN04488052_102607</name>
</gene>
<accession>A0A1H8S931</accession>
<evidence type="ECO:0000256" key="3">
    <source>
        <dbReference type="ARBA" id="ARBA00022692"/>
    </source>
</evidence>
<evidence type="ECO:0000256" key="5">
    <source>
        <dbReference type="ARBA" id="ARBA00023136"/>
    </source>
</evidence>
<dbReference type="OrthoDB" id="5797118at2"/>
<proteinExistence type="inferred from homology"/>
<dbReference type="InterPro" id="IPR010664">
    <property type="entry name" value="LipoPS_assembly_LptC-rel"/>
</dbReference>
<evidence type="ECO:0000256" key="2">
    <source>
        <dbReference type="ARBA" id="ARBA00022519"/>
    </source>
</evidence>
<sequence>MLPDKRWTFRIVAVILLVAVGWWVLDEETHEPIEADPEEAEQRPDYFMETFTLNATSEEGTPTYRVTSPRMEHFQGQDLWLMEHPEVTYFADSGEPWHLRAERGRATNNVENVHLQGEVEIRRAGGSDNLPANVDTSEVHLEPERRYAETDRHAVYWRDGARIEGVGVRAYLDRELVELLSEVRGRYDAPE</sequence>
<evidence type="ECO:0000256" key="6">
    <source>
        <dbReference type="HAMAP-Rule" id="MF_01915"/>
    </source>
</evidence>
<dbReference type="Gene3D" id="2.60.450.10">
    <property type="entry name" value="Lipopolysaccharide (LPS) transport protein A like domain"/>
    <property type="match status" value="1"/>
</dbReference>
<comment type="subunit">
    <text evidence="6">Component of the lipopolysaccharide transport and assembly complex. Interacts with LptA and the LptBFG transporter complex.</text>
</comment>
<reference evidence="7 8" key="1">
    <citation type="submission" date="2016-10" db="EMBL/GenBank/DDBJ databases">
        <authorList>
            <person name="de Groot N.N."/>
        </authorList>
    </citation>
    <scope>NUCLEOTIDE SEQUENCE [LARGE SCALE GENOMIC DNA]</scope>
    <source>
        <strain evidence="7 8">CGMCC 1.6291</strain>
    </source>
</reference>
<keyword evidence="1 6" id="KW-1003">Cell membrane</keyword>
<organism evidence="7 8">
    <name type="scientific">Aquisalimonas asiatica</name>
    <dbReference type="NCBI Taxonomy" id="406100"/>
    <lineage>
        <taxon>Bacteria</taxon>
        <taxon>Pseudomonadati</taxon>
        <taxon>Pseudomonadota</taxon>
        <taxon>Gammaproteobacteria</taxon>
        <taxon>Chromatiales</taxon>
        <taxon>Ectothiorhodospiraceae</taxon>
        <taxon>Aquisalimonas</taxon>
    </lineage>
</organism>
<keyword evidence="2 6" id="KW-0997">Cell inner membrane</keyword>
<dbReference type="GO" id="GO:0015221">
    <property type="term" value="F:lipopolysaccharide transmembrane transporter activity"/>
    <property type="evidence" value="ECO:0007669"/>
    <property type="project" value="InterPro"/>
</dbReference>
<name>A0A1H8S931_9GAMM</name>
<dbReference type="GO" id="GO:0030288">
    <property type="term" value="C:outer membrane-bounded periplasmic space"/>
    <property type="evidence" value="ECO:0007669"/>
    <property type="project" value="TreeGrafter"/>
</dbReference>
<dbReference type="PANTHER" id="PTHR37481:SF1">
    <property type="entry name" value="LIPOPOLYSACCHARIDE EXPORT SYSTEM PROTEIN LPTC"/>
    <property type="match status" value="1"/>
</dbReference>
<feature type="transmembrane region" description="Helical" evidence="6">
    <location>
        <begin position="7"/>
        <end position="25"/>
    </location>
</feature>